<keyword evidence="1" id="KW-0597">Phosphoprotein</keyword>
<dbReference type="Pfam" id="PF00072">
    <property type="entry name" value="Response_reg"/>
    <property type="match status" value="1"/>
</dbReference>
<dbReference type="InterPro" id="IPR011006">
    <property type="entry name" value="CheY-like_superfamily"/>
</dbReference>
<evidence type="ECO:0000259" key="2">
    <source>
        <dbReference type="PROSITE" id="PS50110"/>
    </source>
</evidence>
<feature type="domain" description="Response regulatory" evidence="2">
    <location>
        <begin position="56"/>
        <end position="167"/>
    </location>
</feature>
<organism evidence="3 4">
    <name type="scientific">Sandaracinobacteroides saxicola</name>
    <dbReference type="NCBI Taxonomy" id="2759707"/>
    <lineage>
        <taxon>Bacteria</taxon>
        <taxon>Pseudomonadati</taxon>
        <taxon>Pseudomonadota</taxon>
        <taxon>Alphaproteobacteria</taxon>
        <taxon>Sphingomonadales</taxon>
        <taxon>Sphingosinicellaceae</taxon>
        <taxon>Sandaracinobacteroides</taxon>
    </lineage>
</organism>
<dbReference type="SMART" id="SM00448">
    <property type="entry name" value="REC"/>
    <property type="match status" value="1"/>
</dbReference>
<dbReference type="InterPro" id="IPR001789">
    <property type="entry name" value="Sig_transdc_resp-reg_receiver"/>
</dbReference>
<sequence length="187" mass="19807">MTTAAVTSGPRGNSMKLRSCCIFATILSLTVNSGNQHEIGHLLRMQDRSDRTMSARILIVEDEMLVAMNMEAVIEYLGYTPVGIATDTESALSLAAQGPDVALVDVNLRDGATGPDIGTRLARDHGISVLFVTGNPRQIGDAADDSLGVMTKPVEEEQIEAALAYATNHRRGVASEPPGCVQRVTAG</sequence>
<dbReference type="GO" id="GO:0000160">
    <property type="term" value="P:phosphorelay signal transduction system"/>
    <property type="evidence" value="ECO:0007669"/>
    <property type="project" value="InterPro"/>
</dbReference>
<feature type="modified residue" description="4-aspartylphosphate" evidence="1">
    <location>
        <position position="105"/>
    </location>
</feature>
<dbReference type="Proteomes" id="UP000515292">
    <property type="component" value="Chromosome"/>
</dbReference>
<dbReference type="PROSITE" id="PS50110">
    <property type="entry name" value="RESPONSE_REGULATORY"/>
    <property type="match status" value="1"/>
</dbReference>
<accession>A0A7G5IEZ4</accession>
<evidence type="ECO:0000256" key="1">
    <source>
        <dbReference type="PROSITE-ProRule" id="PRU00169"/>
    </source>
</evidence>
<keyword evidence="4" id="KW-1185">Reference proteome</keyword>
<dbReference type="RefSeq" id="WP_182294782.1">
    <property type="nucleotide sequence ID" value="NZ_CP059851.1"/>
</dbReference>
<evidence type="ECO:0000313" key="4">
    <source>
        <dbReference type="Proteomes" id="UP000515292"/>
    </source>
</evidence>
<dbReference type="AlphaFoldDB" id="A0A7G5IEZ4"/>
<proteinExistence type="predicted"/>
<dbReference type="KEGG" id="sand:H3309_11145"/>
<dbReference type="EMBL" id="CP059851">
    <property type="protein sequence ID" value="QMW21936.1"/>
    <property type="molecule type" value="Genomic_DNA"/>
</dbReference>
<dbReference type="SUPFAM" id="SSF52172">
    <property type="entry name" value="CheY-like"/>
    <property type="match status" value="1"/>
</dbReference>
<reference evidence="3 4" key="1">
    <citation type="submission" date="2020-07" db="EMBL/GenBank/DDBJ databases">
        <title>Complete genome sequence for Sandaracinobacter sp. M6.</title>
        <authorList>
            <person name="Tang Y."/>
            <person name="Liu Q."/>
            <person name="Guo Z."/>
            <person name="Lei P."/>
            <person name="Huang B."/>
        </authorList>
    </citation>
    <scope>NUCLEOTIDE SEQUENCE [LARGE SCALE GENOMIC DNA]</scope>
    <source>
        <strain evidence="3 4">M6</strain>
    </source>
</reference>
<dbReference type="NCBIfam" id="NF009972">
    <property type="entry name" value="PRK13435.1-3"/>
    <property type="match status" value="1"/>
</dbReference>
<protein>
    <submittedName>
        <fullName evidence="3">Response regulator</fullName>
    </submittedName>
</protein>
<name>A0A7G5IEZ4_9SPHN</name>
<gene>
    <name evidence="3" type="ORF">H3309_11145</name>
</gene>
<evidence type="ECO:0000313" key="3">
    <source>
        <dbReference type="EMBL" id="QMW21936.1"/>
    </source>
</evidence>
<dbReference type="Gene3D" id="3.40.50.2300">
    <property type="match status" value="1"/>
</dbReference>